<evidence type="ECO:0000256" key="7">
    <source>
        <dbReference type="ARBA" id="ARBA00023125"/>
    </source>
</evidence>
<dbReference type="Proteomes" id="UP000483820">
    <property type="component" value="Chromosome V"/>
</dbReference>
<comment type="caution">
    <text evidence="13">The sequence shown here is derived from an EMBL/GenBank/DDBJ whole genome shotgun (WGS) entry which is preliminary data.</text>
</comment>
<dbReference type="GO" id="GO:0003700">
    <property type="term" value="F:DNA-binding transcription factor activity"/>
    <property type="evidence" value="ECO:0007669"/>
    <property type="project" value="InterPro"/>
</dbReference>
<dbReference type="KEGG" id="crq:GCK72_018546"/>
<evidence type="ECO:0000259" key="11">
    <source>
        <dbReference type="PROSITE" id="PS51030"/>
    </source>
</evidence>
<dbReference type="SMART" id="SM00430">
    <property type="entry name" value="HOLI"/>
    <property type="match status" value="1"/>
</dbReference>
<dbReference type="PROSITE" id="PS51030">
    <property type="entry name" value="NUCLEAR_REC_DBD_2"/>
    <property type="match status" value="1"/>
</dbReference>
<dbReference type="PROSITE" id="PS51843">
    <property type="entry name" value="NR_LBD"/>
    <property type="match status" value="1"/>
</dbReference>
<dbReference type="GO" id="GO:0000978">
    <property type="term" value="F:RNA polymerase II cis-regulatory region sequence-specific DNA binding"/>
    <property type="evidence" value="ECO:0007669"/>
    <property type="project" value="InterPro"/>
</dbReference>
<dbReference type="EMBL" id="WUAV01000005">
    <property type="protein sequence ID" value="KAF1751992.1"/>
    <property type="molecule type" value="Genomic_DNA"/>
</dbReference>
<dbReference type="CTD" id="9812171"/>
<evidence type="ECO:0000256" key="10">
    <source>
        <dbReference type="ARBA" id="ARBA00023242"/>
    </source>
</evidence>
<sequence length="428" mass="49169">MDDTRCSTSSENTIELPEILTPKATRSAQRPTKCLICGGVAAGFHYDVPSCNGCKAYFRRYIISDRNLKCKNKEDCFDLTIREKPIKCRPCRYKKCLDVGMNPLALEVDDKQADAGNFKKVTKRIKDQEENEEKEETGQSKQLVMQKIESMHEKIQKITDMLTYLESKLEQFQLSAYNPNWVDIQGIEFLLRSANRISLADRYGPMPGWPLSNDEYTSLPPSVIPVVRKGPPPYSPDKKHWLYFNLITNIEYAKTFMFFHKLNSRDQFVLTKYVTLACLNLHVSYASVARKFDCRIQPDGLKQPVRDEDHYSNSVMSIIPLIRYEVQATEYVLLKAICLCNPAVPDLSEHAVVLLAKERQVFAEALFDHCLRNRTNGPSHFSDLIGIIDVLERQQRMQKDLHLLHIAPLVAKAPKEFKIQVIEDIMDS</sequence>
<evidence type="ECO:0000259" key="12">
    <source>
        <dbReference type="PROSITE" id="PS51843"/>
    </source>
</evidence>
<keyword evidence="5" id="KW-0862">Zinc</keyword>
<dbReference type="Pfam" id="PF00104">
    <property type="entry name" value="Hormone_recep"/>
    <property type="match status" value="1"/>
</dbReference>
<dbReference type="InterPro" id="IPR013088">
    <property type="entry name" value="Znf_NHR/GATA"/>
</dbReference>
<comment type="subcellular location">
    <subcellularLocation>
        <location evidence="1">Nucleus</location>
    </subcellularLocation>
</comment>
<feature type="domain" description="Nuclear receptor" evidence="11">
    <location>
        <begin position="31"/>
        <end position="108"/>
    </location>
</feature>
<dbReference type="SUPFAM" id="SSF48508">
    <property type="entry name" value="Nuclear receptor ligand-binding domain"/>
    <property type="match status" value="1"/>
</dbReference>
<keyword evidence="7" id="KW-0238">DNA-binding</keyword>
<proteinExistence type="inferred from homology"/>
<dbReference type="PRINTS" id="PR00047">
    <property type="entry name" value="STROIDFINGER"/>
</dbReference>
<dbReference type="InterPro" id="IPR035500">
    <property type="entry name" value="NHR-like_dom_sf"/>
</dbReference>
<dbReference type="FunFam" id="3.30.50.10:FF:000030">
    <property type="entry name" value="Nuclear Hormone Receptor family"/>
    <property type="match status" value="1"/>
</dbReference>
<comment type="similarity">
    <text evidence="2">Belongs to the nuclear hormone receptor family.</text>
</comment>
<dbReference type="RefSeq" id="XP_003114298.2">
    <property type="nucleotide sequence ID" value="XM_003114250.2"/>
</dbReference>
<keyword evidence="6" id="KW-0805">Transcription regulation</keyword>
<evidence type="ECO:0000256" key="2">
    <source>
        <dbReference type="ARBA" id="ARBA00005993"/>
    </source>
</evidence>
<evidence type="ECO:0000256" key="1">
    <source>
        <dbReference type="ARBA" id="ARBA00004123"/>
    </source>
</evidence>
<dbReference type="SMART" id="SM00399">
    <property type="entry name" value="ZnF_C4"/>
    <property type="match status" value="1"/>
</dbReference>
<dbReference type="Pfam" id="PF00105">
    <property type="entry name" value="zf-C4"/>
    <property type="match status" value="1"/>
</dbReference>
<protein>
    <submittedName>
        <fullName evidence="13">Uncharacterized protein</fullName>
    </submittedName>
</protein>
<dbReference type="SUPFAM" id="SSF57716">
    <property type="entry name" value="Glucocorticoid receptor-like (DNA-binding domain)"/>
    <property type="match status" value="1"/>
</dbReference>
<reference evidence="13 14" key="1">
    <citation type="submission" date="2019-12" db="EMBL/GenBank/DDBJ databases">
        <title>Chromosome-level assembly of the Caenorhabditis remanei genome.</title>
        <authorList>
            <person name="Teterina A.A."/>
            <person name="Willis J.H."/>
            <person name="Phillips P.C."/>
        </authorList>
    </citation>
    <scope>NUCLEOTIDE SEQUENCE [LARGE SCALE GENOMIC DNA]</scope>
    <source>
        <strain evidence="13 14">PX506</strain>
        <tissue evidence="13">Whole organism</tissue>
    </source>
</reference>
<dbReference type="PANTHER" id="PTHR24083">
    <property type="entry name" value="NUCLEAR HORMONE RECEPTOR"/>
    <property type="match status" value="1"/>
</dbReference>
<gene>
    <name evidence="13" type="ORF">GCK72_018546</name>
</gene>
<evidence type="ECO:0000256" key="3">
    <source>
        <dbReference type="ARBA" id="ARBA00022723"/>
    </source>
</evidence>
<evidence type="ECO:0000256" key="5">
    <source>
        <dbReference type="ARBA" id="ARBA00022833"/>
    </source>
</evidence>
<accession>A0A6A5GC37</accession>
<keyword evidence="4" id="KW-0863">Zinc-finger</keyword>
<keyword evidence="3" id="KW-0479">Metal-binding</keyword>
<evidence type="ECO:0000256" key="8">
    <source>
        <dbReference type="ARBA" id="ARBA00023163"/>
    </source>
</evidence>
<dbReference type="InterPro" id="IPR001628">
    <property type="entry name" value="Znf_hrmn_rcpt"/>
</dbReference>
<dbReference type="Gene3D" id="1.10.565.10">
    <property type="entry name" value="Retinoid X Receptor"/>
    <property type="match status" value="1"/>
</dbReference>
<keyword evidence="8" id="KW-0804">Transcription</keyword>
<keyword evidence="9" id="KW-0675">Receptor</keyword>
<dbReference type="CDD" id="cd06960">
    <property type="entry name" value="NR_DBD_HNF4A"/>
    <property type="match status" value="1"/>
</dbReference>
<keyword evidence="10" id="KW-0539">Nucleus</keyword>
<evidence type="ECO:0000256" key="4">
    <source>
        <dbReference type="ARBA" id="ARBA00022771"/>
    </source>
</evidence>
<evidence type="ECO:0000313" key="13">
    <source>
        <dbReference type="EMBL" id="KAF1751992.1"/>
    </source>
</evidence>
<dbReference type="GeneID" id="9812171"/>
<dbReference type="Gene3D" id="3.30.50.10">
    <property type="entry name" value="Erythroid Transcription Factor GATA-1, subunit A"/>
    <property type="match status" value="1"/>
</dbReference>
<dbReference type="AlphaFoldDB" id="A0A6A5GC37"/>
<feature type="domain" description="NR LBD" evidence="12">
    <location>
        <begin position="207"/>
        <end position="424"/>
    </location>
</feature>
<dbReference type="GO" id="GO:0005634">
    <property type="term" value="C:nucleus"/>
    <property type="evidence" value="ECO:0007669"/>
    <property type="project" value="UniProtKB-SubCell"/>
</dbReference>
<evidence type="ECO:0000256" key="9">
    <source>
        <dbReference type="ARBA" id="ARBA00023170"/>
    </source>
</evidence>
<dbReference type="InterPro" id="IPR049636">
    <property type="entry name" value="HNF4-like_DBD"/>
</dbReference>
<organism evidence="13 14">
    <name type="scientific">Caenorhabditis remanei</name>
    <name type="common">Caenorhabditis vulgaris</name>
    <dbReference type="NCBI Taxonomy" id="31234"/>
    <lineage>
        <taxon>Eukaryota</taxon>
        <taxon>Metazoa</taxon>
        <taxon>Ecdysozoa</taxon>
        <taxon>Nematoda</taxon>
        <taxon>Chromadorea</taxon>
        <taxon>Rhabditida</taxon>
        <taxon>Rhabditina</taxon>
        <taxon>Rhabditomorpha</taxon>
        <taxon>Rhabditoidea</taxon>
        <taxon>Rhabditidae</taxon>
        <taxon>Peloderinae</taxon>
        <taxon>Caenorhabditis</taxon>
    </lineage>
</organism>
<dbReference type="InterPro" id="IPR050274">
    <property type="entry name" value="Nuclear_hormone_rcpt_NR2"/>
</dbReference>
<evidence type="ECO:0000313" key="14">
    <source>
        <dbReference type="Proteomes" id="UP000483820"/>
    </source>
</evidence>
<name>A0A6A5GC37_CAERE</name>
<dbReference type="GO" id="GO:0008270">
    <property type="term" value="F:zinc ion binding"/>
    <property type="evidence" value="ECO:0007669"/>
    <property type="project" value="UniProtKB-KW"/>
</dbReference>
<dbReference type="FunFam" id="1.10.565.10:FF:000053">
    <property type="entry name" value="Nuclear Hormone Receptor family"/>
    <property type="match status" value="1"/>
</dbReference>
<dbReference type="InterPro" id="IPR000536">
    <property type="entry name" value="Nucl_hrmn_rcpt_lig-bd"/>
</dbReference>
<evidence type="ECO:0000256" key="6">
    <source>
        <dbReference type="ARBA" id="ARBA00023015"/>
    </source>
</evidence>